<evidence type="ECO:0000256" key="1">
    <source>
        <dbReference type="SAM" id="Phobius"/>
    </source>
</evidence>
<organism evidence="2">
    <name type="scientific">marine sediment metagenome</name>
    <dbReference type="NCBI Taxonomy" id="412755"/>
    <lineage>
        <taxon>unclassified sequences</taxon>
        <taxon>metagenomes</taxon>
        <taxon>ecological metagenomes</taxon>
    </lineage>
</organism>
<gene>
    <name evidence="2" type="ORF">S12H4_21706</name>
</gene>
<evidence type="ECO:0000313" key="2">
    <source>
        <dbReference type="EMBL" id="GAI85055.1"/>
    </source>
</evidence>
<dbReference type="EMBL" id="BARW01011205">
    <property type="protein sequence ID" value="GAI85055.1"/>
    <property type="molecule type" value="Genomic_DNA"/>
</dbReference>
<name>X1TBW2_9ZZZZ</name>
<accession>X1TBW2</accession>
<reference evidence="2" key="1">
    <citation type="journal article" date="2014" name="Front. Microbiol.">
        <title>High frequency of phylogenetically diverse reductive dehalogenase-homologous genes in deep subseafloor sedimentary metagenomes.</title>
        <authorList>
            <person name="Kawai M."/>
            <person name="Futagami T."/>
            <person name="Toyoda A."/>
            <person name="Takaki Y."/>
            <person name="Nishi S."/>
            <person name="Hori S."/>
            <person name="Arai W."/>
            <person name="Tsubouchi T."/>
            <person name="Morono Y."/>
            <person name="Uchiyama I."/>
            <person name="Ito T."/>
            <person name="Fujiyama A."/>
            <person name="Inagaki F."/>
            <person name="Takami H."/>
        </authorList>
    </citation>
    <scope>NUCLEOTIDE SEQUENCE</scope>
    <source>
        <strain evidence="2">Expedition CK06-06</strain>
    </source>
</reference>
<proteinExistence type="predicted"/>
<keyword evidence="1" id="KW-0472">Membrane</keyword>
<dbReference type="AlphaFoldDB" id="X1TBW2"/>
<comment type="caution">
    <text evidence="2">The sequence shown here is derived from an EMBL/GenBank/DDBJ whole genome shotgun (WGS) entry which is preliminary data.</text>
</comment>
<keyword evidence="1" id="KW-1133">Transmembrane helix</keyword>
<keyword evidence="1" id="KW-0812">Transmembrane</keyword>
<feature type="transmembrane region" description="Helical" evidence="1">
    <location>
        <begin position="7"/>
        <end position="25"/>
    </location>
</feature>
<protein>
    <submittedName>
        <fullName evidence="2">Uncharacterized protein</fullName>
    </submittedName>
</protein>
<sequence length="66" mass="7416">MTLRRKTLLFICMTFVILIGVLQVISENILLDSFAKLEEQNTSQNVERVLNALSNELSSLVTTTSD</sequence>